<keyword evidence="2" id="KW-0812">Transmembrane</keyword>
<evidence type="ECO:0000256" key="1">
    <source>
        <dbReference type="SAM" id="MobiDB-lite"/>
    </source>
</evidence>
<evidence type="ECO:0000256" key="2">
    <source>
        <dbReference type="SAM" id="Phobius"/>
    </source>
</evidence>
<dbReference type="GO" id="GO:0008610">
    <property type="term" value="P:lipid biosynthetic process"/>
    <property type="evidence" value="ECO:0007669"/>
    <property type="project" value="InterPro"/>
</dbReference>
<keyword evidence="2" id="KW-1133">Transmembrane helix</keyword>
<organism evidence="4">
    <name type="scientific">viral metagenome</name>
    <dbReference type="NCBI Taxonomy" id="1070528"/>
    <lineage>
        <taxon>unclassified sequences</taxon>
        <taxon>metagenomes</taxon>
        <taxon>organismal metagenomes</taxon>
    </lineage>
</organism>
<feature type="transmembrane region" description="Helical" evidence="2">
    <location>
        <begin position="58"/>
        <end position="90"/>
    </location>
</feature>
<evidence type="ECO:0000259" key="3">
    <source>
        <dbReference type="Pfam" id="PF04116"/>
    </source>
</evidence>
<accession>A0A6C0EXV3</accession>
<proteinExistence type="predicted"/>
<feature type="transmembrane region" description="Helical" evidence="2">
    <location>
        <begin position="208"/>
        <end position="225"/>
    </location>
</feature>
<dbReference type="GO" id="GO:0005506">
    <property type="term" value="F:iron ion binding"/>
    <property type="evidence" value="ECO:0007669"/>
    <property type="project" value="InterPro"/>
</dbReference>
<dbReference type="AlphaFoldDB" id="A0A6C0EXV3"/>
<keyword evidence="2" id="KW-0472">Membrane</keyword>
<reference evidence="4" key="1">
    <citation type="journal article" date="2020" name="Nature">
        <title>Giant virus diversity and host interactions through global metagenomics.</title>
        <authorList>
            <person name="Schulz F."/>
            <person name="Roux S."/>
            <person name="Paez-Espino D."/>
            <person name="Jungbluth S."/>
            <person name="Walsh D.A."/>
            <person name="Denef V.J."/>
            <person name="McMahon K.D."/>
            <person name="Konstantinidis K.T."/>
            <person name="Eloe-Fadrosh E.A."/>
            <person name="Kyrpides N.C."/>
            <person name="Woyke T."/>
        </authorList>
    </citation>
    <scope>NUCLEOTIDE SEQUENCE</scope>
    <source>
        <strain evidence="4">GVMAG-M-3300009161-34</strain>
    </source>
</reference>
<feature type="region of interest" description="Disordered" evidence="1">
    <location>
        <begin position="280"/>
        <end position="311"/>
    </location>
</feature>
<feature type="transmembrane region" description="Helical" evidence="2">
    <location>
        <begin position="234"/>
        <end position="260"/>
    </location>
</feature>
<dbReference type="EMBL" id="MN738964">
    <property type="protein sequence ID" value="QHT33343.1"/>
    <property type="molecule type" value="Genomic_DNA"/>
</dbReference>
<feature type="compositionally biased region" description="Basic and acidic residues" evidence="1">
    <location>
        <begin position="299"/>
        <end position="311"/>
    </location>
</feature>
<protein>
    <recommendedName>
        <fullName evidence="3">Fatty acid hydroxylase domain-containing protein</fullName>
    </recommendedName>
</protein>
<dbReference type="Pfam" id="PF04116">
    <property type="entry name" value="FA_hydroxylase"/>
    <property type="match status" value="1"/>
</dbReference>
<sequence>MNIYEYIKNIYTKGKIFAKSVEIKATDDFNKLINMFFQPNLSKNITATNNLKKNMLSWLLIGTTVSIISYPNILLGITTFFFFMFIAYYYHVVTHVHKNIFSIVHHYHHEHDNFFSHFIQVVLELSIPYPFVMISYFCNISIFNPWIILYFMLFYCSVHNINYSIFKVNSVHRLHHKEVNVNFGPDICDVLFGTKHSSEDCVENTNHYIPNILIITGIVMILKYLCRTKWVKDVLVLGVINILSLGIILLFFSSIILWHLECKKYNNVIENRLCKRKSTPVKDDREMTPRTSVSLSTHPPDEKKNNDDVII</sequence>
<feature type="domain" description="Fatty acid hydroxylase" evidence="3">
    <location>
        <begin position="79"/>
        <end position="194"/>
    </location>
</feature>
<dbReference type="GO" id="GO:0016491">
    <property type="term" value="F:oxidoreductase activity"/>
    <property type="evidence" value="ECO:0007669"/>
    <property type="project" value="InterPro"/>
</dbReference>
<evidence type="ECO:0000313" key="4">
    <source>
        <dbReference type="EMBL" id="QHT33343.1"/>
    </source>
</evidence>
<dbReference type="InterPro" id="IPR006694">
    <property type="entry name" value="Fatty_acid_hydroxylase"/>
</dbReference>
<name>A0A6C0EXV3_9ZZZZ</name>